<dbReference type="RefSeq" id="WP_144064416.1">
    <property type="nucleotide sequence ID" value="NZ_VJZL01000001.1"/>
</dbReference>
<keyword evidence="1" id="KW-0808">Transferase</keyword>
<dbReference type="OrthoDB" id="1308937at2"/>
<dbReference type="EMBL" id="VJZL01000001">
    <property type="protein sequence ID" value="TRX13478.1"/>
    <property type="molecule type" value="Genomic_DNA"/>
</dbReference>
<proteinExistence type="predicted"/>
<dbReference type="Gene3D" id="3.40.50.2000">
    <property type="entry name" value="Glycogen Phosphorylase B"/>
    <property type="match status" value="2"/>
</dbReference>
<name>A0A553BZ59_9FLAO</name>
<reference evidence="1 2" key="1">
    <citation type="submission" date="2019-07" db="EMBL/GenBank/DDBJ databases">
        <title>Novel species of Flavobacterium.</title>
        <authorList>
            <person name="Liu Q."/>
            <person name="Xin Y.-H."/>
        </authorList>
    </citation>
    <scope>NUCLEOTIDE SEQUENCE [LARGE SCALE GENOMIC DNA]</scope>
    <source>
        <strain evidence="1 2">GSR22</strain>
    </source>
</reference>
<accession>A0A553BZ59</accession>
<evidence type="ECO:0000313" key="2">
    <source>
        <dbReference type="Proteomes" id="UP000318669"/>
    </source>
</evidence>
<dbReference type="Proteomes" id="UP000318669">
    <property type="component" value="Unassembled WGS sequence"/>
</dbReference>
<gene>
    <name evidence="1" type="ORF">FNW11_01075</name>
</gene>
<protein>
    <submittedName>
        <fullName evidence="1">Glycosyltransferase family 4 protein</fullName>
    </submittedName>
</protein>
<sequence length="410" mass="47920">MMRFLVIAQDLRVSGTSEGIVSRSFLSKLRVAYQDAVINVLYLKHHPSDDQLDLLPVDSIETHLLNLKIPFFTKWVNKIYWRLFHVSLSKKHIDKVYGLYIGKIDYQKYDHIFIRSSGLGYETILGAKDLPILKKAIINFHDPYPVFWDTGSKKKISNLELFRFKEMYEVVTQAKICIAPASLLSEDMEHLYGSNKKFYTLPHQYNKSVFDFSDTSKVRLKSKEITISYHGAIQFGRNIDILLDAYQELIENNFFYKENTELVLRLNGQQNKRLREKYSKIENIFVLDTLSFSNSSYEQIHQSDVVIILENCSTHSNILVGKAPFLASLNKLLLSLSPERSEMRRLIQDNSYTAHCNDKEEIKLKLENLIINRMNSNNPVYPFGDYFDDENFKKMLDIVLFEKRISTELY</sequence>
<dbReference type="AlphaFoldDB" id="A0A553BZ59"/>
<dbReference type="GO" id="GO:0016740">
    <property type="term" value="F:transferase activity"/>
    <property type="evidence" value="ECO:0007669"/>
    <property type="project" value="UniProtKB-KW"/>
</dbReference>
<dbReference type="SUPFAM" id="SSF53756">
    <property type="entry name" value="UDP-Glycosyltransferase/glycogen phosphorylase"/>
    <property type="match status" value="1"/>
</dbReference>
<evidence type="ECO:0000313" key="1">
    <source>
        <dbReference type="EMBL" id="TRX13478.1"/>
    </source>
</evidence>
<organism evidence="1 2">
    <name type="scientific">Flavobacterium gawalongense</name>
    <dbReference type="NCBI Taxonomy" id="2594432"/>
    <lineage>
        <taxon>Bacteria</taxon>
        <taxon>Pseudomonadati</taxon>
        <taxon>Bacteroidota</taxon>
        <taxon>Flavobacteriia</taxon>
        <taxon>Flavobacteriales</taxon>
        <taxon>Flavobacteriaceae</taxon>
        <taxon>Flavobacterium</taxon>
    </lineage>
</organism>
<comment type="caution">
    <text evidence="1">The sequence shown here is derived from an EMBL/GenBank/DDBJ whole genome shotgun (WGS) entry which is preliminary data.</text>
</comment>